<evidence type="ECO:0000313" key="2">
    <source>
        <dbReference type="EMBL" id="VBB08800.1"/>
    </source>
</evidence>
<protein>
    <submittedName>
        <fullName evidence="1">Uncharacterized protein</fullName>
    </submittedName>
</protein>
<name>A0A498RC20_9FIRM</name>
<dbReference type="EMBL" id="UPPP01000095">
    <property type="protein sequence ID" value="VBB08789.1"/>
    <property type="molecule type" value="Genomic_DNA"/>
</dbReference>
<sequence>MNKEGNSEEQLDKIEADSITVEIIDKKTGRMFRRNLPIRYVETDNGLILSGETMEGIPSQIAFFSETALNRMKDLFGKGPDTHRCGDQ</sequence>
<dbReference type="RefSeq" id="WP_207858153.1">
    <property type="nucleotide sequence ID" value="NZ_UPPP01000095.1"/>
</dbReference>
<proteinExistence type="predicted"/>
<evidence type="ECO:0000313" key="3">
    <source>
        <dbReference type="Proteomes" id="UP000277811"/>
    </source>
</evidence>
<reference evidence="1 3" key="1">
    <citation type="submission" date="2018-06" db="EMBL/GenBank/DDBJ databases">
        <authorList>
            <person name="Strepis N."/>
        </authorList>
    </citation>
    <scope>NUCLEOTIDE SEQUENCE [LARGE SCALE GENOMIC DNA]</scope>
    <source>
        <strain evidence="1">LUCI</strain>
    </source>
</reference>
<gene>
    <name evidence="1" type="ORF">LUCI_4070</name>
    <name evidence="2" type="ORF">LUCI_4081</name>
</gene>
<dbReference type="AlphaFoldDB" id="A0A498RC20"/>
<organism evidence="1 3">
    <name type="scientific">Lucifera butyrica</name>
    <dbReference type="NCBI Taxonomy" id="1351585"/>
    <lineage>
        <taxon>Bacteria</taxon>
        <taxon>Bacillati</taxon>
        <taxon>Bacillota</taxon>
        <taxon>Negativicutes</taxon>
        <taxon>Veillonellales</taxon>
        <taxon>Veillonellaceae</taxon>
        <taxon>Lucifera</taxon>
    </lineage>
</organism>
<accession>A0A498RC20</accession>
<dbReference type="Proteomes" id="UP000277811">
    <property type="component" value="Unassembled WGS sequence"/>
</dbReference>
<keyword evidence="3" id="KW-1185">Reference proteome</keyword>
<dbReference type="EMBL" id="UPPP01000096">
    <property type="protein sequence ID" value="VBB08800.1"/>
    <property type="molecule type" value="Genomic_DNA"/>
</dbReference>
<evidence type="ECO:0000313" key="1">
    <source>
        <dbReference type="EMBL" id="VBB08789.1"/>
    </source>
</evidence>